<dbReference type="Proteomes" id="UP000017820">
    <property type="component" value="Unassembled WGS sequence"/>
</dbReference>
<dbReference type="EMBL" id="AUSV01000083">
    <property type="protein sequence ID" value="ESP92364.1"/>
    <property type="molecule type" value="Genomic_DNA"/>
</dbReference>
<dbReference type="RefSeq" id="WP_023400192.1">
    <property type="nucleotide sequence ID" value="NZ_AUSV01000083.1"/>
</dbReference>
<accession>V4HWP8</accession>
<sequence>MKLKLVKKNYKQLSKNAKTVGKGATPMVAGGFTNDWVSTVCTDPNVTQRCNSVRERTCNTCNTVMC</sequence>
<proteinExistence type="predicted"/>
<evidence type="ECO:0000313" key="2">
    <source>
        <dbReference type="Proteomes" id="UP000017820"/>
    </source>
</evidence>
<dbReference type="AlphaFoldDB" id="V4HWP8"/>
<gene>
    <name evidence="1" type="ORF">PL2TA16_04653</name>
</gene>
<evidence type="ECO:0000313" key="1">
    <source>
        <dbReference type="EMBL" id="ESP92364.1"/>
    </source>
</evidence>
<comment type="caution">
    <text evidence="1">The sequence shown here is derived from an EMBL/GenBank/DDBJ whole genome shotgun (WGS) entry which is preliminary data.</text>
</comment>
<name>V4HWP8_PSEL2</name>
<organism evidence="1 2">
    <name type="scientific">Pseudoalteromonas luteoviolacea (strain 2ta16)</name>
    <dbReference type="NCBI Taxonomy" id="1353533"/>
    <lineage>
        <taxon>Bacteria</taxon>
        <taxon>Pseudomonadati</taxon>
        <taxon>Pseudomonadota</taxon>
        <taxon>Gammaproteobacteria</taxon>
        <taxon>Alteromonadales</taxon>
        <taxon>Pseudoalteromonadaceae</taxon>
        <taxon>Pseudoalteromonas</taxon>
    </lineage>
</organism>
<dbReference type="PATRIC" id="fig|1353533.3.peg.3308"/>
<protein>
    <submittedName>
        <fullName evidence="1">Uncharacterized protein</fullName>
    </submittedName>
</protein>
<reference evidence="1 2" key="1">
    <citation type="submission" date="2013-07" db="EMBL/GenBank/DDBJ databases">
        <title>Draft genome sequence of Pseudoalteromonas luteoviolacea 2ta16.</title>
        <authorList>
            <person name="Allen E.E."/>
            <person name="Azam F."/>
            <person name="Podell S."/>
        </authorList>
    </citation>
    <scope>NUCLEOTIDE SEQUENCE [LARGE SCALE GENOMIC DNA]</scope>
    <source>
        <strain evidence="1 2">2ta16</strain>
    </source>
</reference>
<dbReference type="GeneID" id="29918510"/>